<keyword evidence="2" id="KW-1185">Reference proteome</keyword>
<organism evidence="1 2">
    <name type="scientific">Streptomyces telluris</name>
    <dbReference type="NCBI Taxonomy" id="2720021"/>
    <lineage>
        <taxon>Bacteria</taxon>
        <taxon>Bacillati</taxon>
        <taxon>Actinomycetota</taxon>
        <taxon>Actinomycetes</taxon>
        <taxon>Kitasatosporales</taxon>
        <taxon>Streptomycetaceae</taxon>
        <taxon>Streptomyces</taxon>
    </lineage>
</organism>
<dbReference type="AlphaFoldDB" id="A0A9X2LIX5"/>
<proteinExistence type="predicted"/>
<gene>
    <name evidence="1" type="ORF">NQU55_18920</name>
</gene>
<reference evidence="1" key="1">
    <citation type="submission" date="2022-06" db="EMBL/GenBank/DDBJ databases">
        <title>WGS of actinobacteria.</title>
        <authorList>
            <person name="Thawai C."/>
        </authorList>
    </citation>
    <scope>NUCLEOTIDE SEQUENCE</scope>
    <source>
        <strain evidence="1">AA8</strain>
    </source>
</reference>
<comment type="caution">
    <text evidence="1">The sequence shown here is derived from an EMBL/GenBank/DDBJ whole genome shotgun (WGS) entry which is preliminary data.</text>
</comment>
<dbReference type="RefSeq" id="WP_168095911.1">
    <property type="nucleotide sequence ID" value="NZ_JAATER010000515.1"/>
</dbReference>
<dbReference type="Proteomes" id="UP001142374">
    <property type="component" value="Unassembled WGS sequence"/>
</dbReference>
<evidence type="ECO:0000313" key="1">
    <source>
        <dbReference type="EMBL" id="MCQ8771821.1"/>
    </source>
</evidence>
<name>A0A9X2LIX5_9ACTN</name>
<protein>
    <submittedName>
        <fullName evidence="1">Uncharacterized protein</fullName>
    </submittedName>
</protein>
<evidence type="ECO:0000313" key="2">
    <source>
        <dbReference type="Proteomes" id="UP001142374"/>
    </source>
</evidence>
<sequence>MTTQTMDVNSVVNSVVNSGAGSDVDELMAAASFSAYIDTATRYASVATLADDPAGLTCSVTVGTRWAATGKASRLLGYPSFEEAAASVKDGRNDALLVAGAYPEIRTFFFDPELRAVEAFVGPLPDMVFAAPPQDADLERFEVVHYHPATRKLFESRVSGRTGESFHATSNSAACKAALAHGGRAAAITNATCADHYGLKVIEVLSAGTPMSFVVFERRK</sequence>
<dbReference type="EMBL" id="JANIID010000016">
    <property type="protein sequence ID" value="MCQ8771821.1"/>
    <property type="molecule type" value="Genomic_DNA"/>
</dbReference>
<accession>A0A9X2LIX5</accession>
<dbReference type="SUPFAM" id="SSF53850">
    <property type="entry name" value="Periplasmic binding protein-like II"/>
    <property type="match status" value="1"/>
</dbReference>